<dbReference type="STRING" id="1220162.K1WXC3"/>
<evidence type="ECO:0000259" key="3">
    <source>
        <dbReference type="Pfam" id="PF25871"/>
    </source>
</evidence>
<feature type="compositionally biased region" description="Low complexity" evidence="1">
    <location>
        <begin position="11"/>
        <end position="25"/>
    </location>
</feature>
<feature type="domain" description="Peroxisomal membrane protein PEX14-like KPWE" evidence="2">
    <location>
        <begin position="249"/>
        <end position="294"/>
    </location>
</feature>
<dbReference type="EMBL" id="AMBO01000106">
    <property type="protein sequence ID" value="EKD05369.1"/>
    <property type="molecule type" value="Genomic_DNA"/>
</dbReference>
<dbReference type="Pfam" id="PF25871">
    <property type="entry name" value="HTH_76"/>
    <property type="match status" value="1"/>
</dbReference>
<dbReference type="HOGENOM" id="CLU_845157_0_0_1"/>
<feature type="region of interest" description="Disordered" evidence="1">
    <location>
        <begin position="258"/>
        <end position="329"/>
    </location>
</feature>
<dbReference type="InterPro" id="IPR040554">
    <property type="entry name" value="KPWE_PEX14_dom"/>
</dbReference>
<feature type="compositionally biased region" description="Gly residues" evidence="1">
    <location>
        <begin position="171"/>
        <end position="182"/>
    </location>
</feature>
<feature type="compositionally biased region" description="Polar residues" evidence="1">
    <location>
        <begin position="294"/>
        <end position="317"/>
    </location>
</feature>
<evidence type="ECO:0000313" key="5">
    <source>
        <dbReference type="Proteomes" id="UP000006757"/>
    </source>
</evidence>
<feature type="region of interest" description="Disordered" evidence="1">
    <location>
        <begin position="1"/>
        <end position="63"/>
    </location>
</feature>
<proteinExistence type="predicted"/>
<evidence type="ECO:0000313" key="4">
    <source>
        <dbReference type="EMBL" id="EKD05369.1"/>
    </source>
</evidence>
<name>K1WXC3_TRIAC</name>
<dbReference type="eggNOG" id="ENOG502S7YV">
    <property type="taxonomic scope" value="Eukaryota"/>
</dbReference>
<comment type="caution">
    <text evidence="4">The sequence shown here is derived from an EMBL/GenBank/DDBJ whole genome shotgun (WGS) entry which is preliminary data.</text>
</comment>
<feature type="compositionally biased region" description="Low complexity" evidence="1">
    <location>
        <begin position="157"/>
        <end position="170"/>
    </location>
</feature>
<gene>
    <name evidence="4" type="ORF">A1Q2_00328</name>
</gene>
<sequence>MSAPSQSTDTPALSAQQQQPADAPPVYGSPPSDFEAQQPKNMDGQPEGGPHVMSATDQNDGNDAAAEALVREFEAYDFGNDAEFRKGLPAILKQAKGKSADIDAIIGRAQWFYFGKLRGVSVPFEVYRKYRKGELESRPMGTNKKFGSLMSGGQGAPSGSPSSGSAPTPGSQGGQGPSGAGAIGAAAGGATQSQAQADQAGRKGSVSVHGEGISVVSAEDDVAVTRAAVVVESSGVQAAGTAGEPSNDMPFDQVVRLIQEGRANEVPRKEIPEGLNDEPASESKMAPRRKPWETASTSSVPAASNDSPSQTAGSAQPQGEAALQQAPAQ</sequence>
<dbReference type="OrthoDB" id="9936937at2759"/>
<feature type="compositionally biased region" description="Basic and acidic residues" evidence="1">
    <location>
        <begin position="262"/>
        <end position="272"/>
    </location>
</feature>
<evidence type="ECO:0000259" key="2">
    <source>
        <dbReference type="Pfam" id="PF17733"/>
    </source>
</evidence>
<protein>
    <submittedName>
        <fullName evidence="4">Uncharacterized protein</fullName>
    </submittedName>
</protein>
<dbReference type="PANTHER" id="PTHR36855">
    <property type="entry name" value="CHROMOSOME 10, WHOLE GENOME SHOTGUN SEQUENCE"/>
    <property type="match status" value="1"/>
</dbReference>
<keyword evidence="5" id="KW-1185">Reference proteome</keyword>
<dbReference type="InParanoid" id="K1WXC3"/>
<reference evidence="4 5" key="1">
    <citation type="journal article" date="2012" name="Eukaryot. Cell">
        <title>Genome sequence of the Trichosporon asahii environmental strain CBS 8904.</title>
        <authorList>
            <person name="Yang R.Y."/>
            <person name="Li H.T."/>
            <person name="Zhu H."/>
            <person name="Zhou G.P."/>
            <person name="Wang M."/>
            <person name="Wang L."/>
        </authorList>
    </citation>
    <scope>NUCLEOTIDE SEQUENCE [LARGE SCALE GENOMIC DNA]</scope>
    <source>
        <strain evidence="4 5">CBS 8904</strain>
    </source>
</reference>
<feature type="compositionally biased region" description="Polar residues" evidence="1">
    <location>
        <begin position="1"/>
        <end position="10"/>
    </location>
</feature>
<evidence type="ECO:0000256" key="1">
    <source>
        <dbReference type="SAM" id="MobiDB-lite"/>
    </source>
</evidence>
<feature type="region of interest" description="Disordered" evidence="1">
    <location>
        <begin position="137"/>
        <end position="208"/>
    </location>
</feature>
<feature type="domain" description="PEX14-like helix-turn-helix" evidence="3">
    <location>
        <begin position="67"/>
        <end position="132"/>
    </location>
</feature>
<dbReference type="Pfam" id="PF17733">
    <property type="entry name" value="KPWE_dom"/>
    <property type="match status" value="1"/>
</dbReference>
<feature type="compositionally biased region" description="Low complexity" evidence="1">
    <location>
        <begin position="183"/>
        <end position="199"/>
    </location>
</feature>
<dbReference type="PANTHER" id="PTHR36855:SF1">
    <property type="entry name" value="PEROXISOME MEMBRANE ANCHOR PROTEIN PEX14P N-TERMINAL DOMAIN-CONTAINING PROTEIN"/>
    <property type="match status" value="1"/>
</dbReference>
<dbReference type="InterPro" id="IPR058841">
    <property type="entry name" value="HTH_76"/>
</dbReference>
<dbReference type="AlphaFoldDB" id="K1WXC3"/>
<accession>K1WXC3</accession>
<dbReference type="Proteomes" id="UP000006757">
    <property type="component" value="Unassembled WGS sequence"/>
</dbReference>
<organism evidence="4 5">
    <name type="scientific">Trichosporon asahii var. asahii (strain CBS 8904)</name>
    <name type="common">Yeast</name>
    <dbReference type="NCBI Taxonomy" id="1220162"/>
    <lineage>
        <taxon>Eukaryota</taxon>
        <taxon>Fungi</taxon>
        <taxon>Dikarya</taxon>
        <taxon>Basidiomycota</taxon>
        <taxon>Agaricomycotina</taxon>
        <taxon>Tremellomycetes</taxon>
        <taxon>Trichosporonales</taxon>
        <taxon>Trichosporonaceae</taxon>
        <taxon>Trichosporon</taxon>
    </lineage>
</organism>